<feature type="signal peptide" evidence="1">
    <location>
        <begin position="1"/>
        <end position="18"/>
    </location>
</feature>
<dbReference type="Gene3D" id="3.40.50.1820">
    <property type="entry name" value="alpha/beta hydrolase"/>
    <property type="match status" value="1"/>
</dbReference>
<proteinExistence type="predicted"/>
<feature type="chain" id="PRO_5046095120" evidence="1">
    <location>
        <begin position="19"/>
        <end position="409"/>
    </location>
</feature>
<dbReference type="Pfam" id="PF00756">
    <property type="entry name" value="Esterase"/>
    <property type="match status" value="1"/>
</dbReference>
<dbReference type="SUPFAM" id="SSF53474">
    <property type="entry name" value="alpha/beta-Hydrolases"/>
    <property type="match status" value="1"/>
</dbReference>
<organism evidence="2 3">
    <name type="scientific">Thalassotalea fonticola</name>
    <dbReference type="NCBI Taxonomy" id="3065649"/>
    <lineage>
        <taxon>Bacteria</taxon>
        <taxon>Pseudomonadati</taxon>
        <taxon>Pseudomonadota</taxon>
        <taxon>Gammaproteobacteria</taxon>
        <taxon>Alteromonadales</taxon>
        <taxon>Colwelliaceae</taxon>
        <taxon>Thalassotalea</taxon>
    </lineage>
</organism>
<evidence type="ECO:0000313" key="2">
    <source>
        <dbReference type="EMBL" id="WOH36517.1"/>
    </source>
</evidence>
<dbReference type="InterPro" id="IPR029058">
    <property type="entry name" value="AB_hydrolase_fold"/>
</dbReference>
<keyword evidence="1" id="KW-0732">Signal</keyword>
<dbReference type="InterPro" id="IPR050583">
    <property type="entry name" value="Mycobacterial_A85_antigen"/>
</dbReference>
<dbReference type="EMBL" id="CP136600">
    <property type="protein sequence ID" value="WOH36517.1"/>
    <property type="molecule type" value="Genomic_DNA"/>
</dbReference>
<reference evidence="2 3" key="1">
    <citation type="submission" date="2023-09" db="EMBL/GenBank/DDBJ databases">
        <authorList>
            <person name="Qi X."/>
        </authorList>
    </citation>
    <scope>NUCLEOTIDE SEQUENCE [LARGE SCALE GENOMIC DNA]</scope>
    <source>
        <strain evidence="2 3">S1-1</strain>
    </source>
</reference>
<gene>
    <name evidence="2" type="ORF">RI844_14220</name>
</gene>
<dbReference type="RefSeq" id="WP_348395328.1">
    <property type="nucleotide sequence ID" value="NZ_CP136600.1"/>
</dbReference>
<keyword evidence="2" id="KW-0378">Hydrolase</keyword>
<accession>A0ABZ0GLT6</accession>
<name>A0ABZ0GLT6_9GAMM</name>
<dbReference type="InterPro" id="IPR000801">
    <property type="entry name" value="Esterase-like"/>
</dbReference>
<protein>
    <submittedName>
        <fullName evidence="2">Alpha/beta hydrolase-fold protein</fullName>
    </submittedName>
</protein>
<keyword evidence="3" id="KW-1185">Reference proteome</keyword>
<dbReference type="PANTHER" id="PTHR48098:SF6">
    <property type="entry name" value="FERRI-BACILLIBACTIN ESTERASE BESA"/>
    <property type="match status" value="1"/>
</dbReference>
<sequence>MMRLLLILTLHFIGVAQAKEAIVAGYVDSHHSDILKQDRRFMIGLPENYHDNALSYPTLYVIDGDFQFQHVSAVVKNLSRMGKIPPMIVIGIATQGNADYIYQTTWRIKGEQDYGGASTFYQYITDELIPYIDDNYRSNSNRIMSGYSLGGLFTTYTMVQNNTPFNAFLAMSPSYWFDDYSAEKSIANYIGEYYRQYKNPPSPLFLSVANEQGMGVDKVYKSLNEQNINDWKLIYKQYPDENHFSTALPALHDALGYLFAGYYEDGYELQAHKDVFAVLATFENKKKNYNGFRIEWLQAYKFSKYVFGSKQTDKIEEILTIINQQFPNSIVNVTNYLAKGFNAKKQFQKAQDILDRVKAEGAKIALWHHQYSLALAGLGQIELADKAQTKAMTLAQQQKLPMWQIWEMK</sequence>
<dbReference type="PANTHER" id="PTHR48098">
    <property type="entry name" value="ENTEROCHELIN ESTERASE-RELATED"/>
    <property type="match status" value="1"/>
</dbReference>
<evidence type="ECO:0000256" key="1">
    <source>
        <dbReference type="SAM" id="SignalP"/>
    </source>
</evidence>
<dbReference type="GO" id="GO:0016787">
    <property type="term" value="F:hydrolase activity"/>
    <property type="evidence" value="ECO:0007669"/>
    <property type="project" value="UniProtKB-KW"/>
</dbReference>
<dbReference type="Proteomes" id="UP001301442">
    <property type="component" value="Chromosome"/>
</dbReference>
<evidence type="ECO:0000313" key="3">
    <source>
        <dbReference type="Proteomes" id="UP001301442"/>
    </source>
</evidence>